<dbReference type="PANTHER" id="PTHR38434">
    <property type="entry name" value="BLL2549 PROTEIN"/>
    <property type="match status" value="1"/>
</dbReference>
<dbReference type="PANTHER" id="PTHR38434:SF1">
    <property type="entry name" value="BLL2549 PROTEIN"/>
    <property type="match status" value="1"/>
</dbReference>
<feature type="transmembrane region" description="Helical" evidence="1">
    <location>
        <begin position="111"/>
        <end position="129"/>
    </location>
</feature>
<feature type="transmembrane region" description="Helical" evidence="1">
    <location>
        <begin position="49"/>
        <end position="67"/>
    </location>
</feature>
<feature type="transmembrane region" description="Helical" evidence="1">
    <location>
        <begin position="79"/>
        <end position="99"/>
    </location>
</feature>
<sequence length="238" mass="26555">MESQHIAFGYSSDMDWVLLSTAIAPLLLSSILMISKLYRGQIESYRDTYQRVGVGGLIAILTVWELLSFCLSGDMLSLYIPILNPLDLLEIASLTMALYWISTQKFSLNRYLYVVFAFVGTALISVIFARAVHHYMGIAYDFKPLWSSIFFQAGLSIVWSLLAISLMLYSQKRASRPMWIGGFILFMLVVAKLFLVELSSSGTVERIVSFMAVGSLLLLIGYFAPLPPAKSLSTASQE</sequence>
<gene>
    <name evidence="2" type="ORF">MNB_SV-6-1724</name>
</gene>
<name>A0A1W1BXX2_9ZZZZ</name>
<feature type="transmembrane region" description="Helical" evidence="1">
    <location>
        <begin position="16"/>
        <end position="37"/>
    </location>
</feature>
<keyword evidence="1" id="KW-1133">Transmembrane helix</keyword>
<dbReference type="AlphaFoldDB" id="A0A1W1BXX2"/>
<accession>A0A1W1BXX2</accession>
<proteinExistence type="predicted"/>
<evidence type="ECO:0000256" key="1">
    <source>
        <dbReference type="SAM" id="Phobius"/>
    </source>
</evidence>
<evidence type="ECO:0008006" key="3">
    <source>
        <dbReference type="Google" id="ProtNLM"/>
    </source>
</evidence>
<keyword evidence="1" id="KW-0472">Membrane</keyword>
<dbReference type="InterPro" id="IPR019286">
    <property type="entry name" value="DUF2339_TM"/>
</dbReference>
<feature type="transmembrane region" description="Helical" evidence="1">
    <location>
        <begin position="178"/>
        <end position="195"/>
    </location>
</feature>
<feature type="transmembrane region" description="Helical" evidence="1">
    <location>
        <begin position="149"/>
        <end position="169"/>
    </location>
</feature>
<dbReference type="Pfam" id="PF10101">
    <property type="entry name" value="DUF2339"/>
    <property type="match status" value="1"/>
</dbReference>
<protein>
    <recommendedName>
        <fullName evidence="3">DUF2339 domain-containing protein</fullName>
    </recommendedName>
</protein>
<reference evidence="2" key="1">
    <citation type="submission" date="2016-10" db="EMBL/GenBank/DDBJ databases">
        <authorList>
            <person name="de Groot N.N."/>
        </authorList>
    </citation>
    <scope>NUCLEOTIDE SEQUENCE</scope>
</reference>
<feature type="transmembrane region" description="Helical" evidence="1">
    <location>
        <begin position="207"/>
        <end position="224"/>
    </location>
</feature>
<keyword evidence="1" id="KW-0812">Transmembrane</keyword>
<evidence type="ECO:0000313" key="2">
    <source>
        <dbReference type="EMBL" id="SFV58345.1"/>
    </source>
</evidence>
<dbReference type="EMBL" id="FPHC01000048">
    <property type="protein sequence ID" value="SFV58345.1"/>
    <property type="molecule type" value="Genomic_DNA"/>
</dbReference>
<organism evidence="2">
    <name type="scientific">hydrothermal vent metagenome</name>
    <dbReference type="NCBI Taxonomy" id="652676"/>
    <lineage>
        <taxon>unclassified sequences</taxon>
        <taxon>metagenomes</taxon>
        <taxon>ecological metagenomes</taxon>
    </lineage>
</organism>